<reference evidence="3 4" key="1">
    <citation type="submission" date="2016-11" db="EMBL/GenBank/DDBJ databases">
        <authorList>
            <consortium name="Pathogen Informatics"/>
        </authorList>
    </citation>
    <scope>NUCLEOTIDE SEQUENCE [LARGE SCALE GENOMIC DNA]</scope>
    <source>
        <strain evidence="1 4">104</strain>
        <strain evidence="2 3">696</strain>
    </source>
</reference>
<evidence type="ECO:0000313" key="2">
    <source>
        <dbReference type="EMBL" id="SIL89387.1"/>
    </source>
</evidence>
<accession>A0A1N0UXC1</accession>
<dbReference type="AlphaFoldDB" id="A0A1N0UXC1"/>
<comment type="caution">
    <text evidence="1">The sequence shown here is derived from an EMBL/GenBank/DDBJ whole genome shotgun (WGS) entry which is preliminary data.</text>
</comment>
<evidence type="ECO:0000313" key="3">
    <source>
        <dbReference type="Proteomes" id="UP000184831"/>
    </source>
</evidence>
<evidence type="ECO:0000313" key="4">
    <source>
        <dbReference type="Proteomes" id="UP000185210"/>
    </source>
</evidence>
<proteinExistence type="predicted"/>
<dbReference type="Proteomes" id="UP000184831">
    <property type="component" value="Unassembled WGS sequence"/>
</dbReference>
<sequence length="199" mass="20812">MYPKVSQAISRAIPLDSMCRISFGHRLRFLATPHIPHNWETGLRFDETTATLLCGDLFTHTGQVPALTESVCVAPALAAEVLFHAAGPTTTLALTLEQLAALGPATLAIMRGSSSEVTEPGSFAYFGTVTPNSRTAMIQRPLRTAYELAAATATISAMPPVSGQTPVASTTPTSQACTVPAALITGSSALPSPKFSRIS</sequence>
<dbReference type="EMBL" id="FSHM01000001">
    <property type="protein sequence ID" value="SIA17944.1"/>
    <property type="molecule type" value="Genomic_DNA"/>
</dbReference>
<dbReference type="EMBL" id="FSQE01000001">
    <property type="protein sequence ID" value="SIL89387.1"/>
    <property type="molecule type" value="Genomic_DNA"/>
</dbReference>
<evidence type="ECO:0000313" key="1">
    <source>
        <dbReference type="EMBL" id="SIA17944.1"/>
    </source>
</evidence>
<protein>
    <submittedName>
        <fullName evidence="1">Flavoprotein</fullName>
    </submittedName>
</protein>
<organism evidence="1 4">
    <name type="scientific">Mycobacteroides abscessus subsp. abscessus</name>
    <dbReference type="NCBI Taxonomy" id="1185650"/>
    <lineage>
        <taxon>Bacteria</taxon>
        <taxon>Bacillati</taxon>
        <taxon>Actinomycetota</taxon>
        <taxon>Actinomycetes</taxon>
        <taxon>Mycobacteriales</taxon>
        <taxon>Mycobacteriaceae</taxon>
        <taxon>Mycobacteroides</taxon>
        <taxon>Mycobacteroides abscessus</taxon>
    </lineage>
</organism>
<dbReference type="Proteomes" id="UP000185210">
    <property type="component" value="Unassembled WGS sequence"/>
</dbReference>
<name>A0A1N0UXC1_9MYCO</name>
<gene>
    <name evidence="1" type="ORF">SAMEA2070301_00480</name>
    <name evidence="2" type="ORF">SAMEA2152244_00418</name>
</gene>